<dbReference type="InterPro" id="IPR000764">
    <property type="entry name" value="Uridine_kinase-like"/>
</dbReference>
<gene>
    <name evidence="8" type="primary">udk</name>
    <name evidence="8" type="ordered locus">SNE_A10020</name>
</gene>
<keyword evidence="2 5" id="KW-0808">Transferase</keyword>
<dbReference type="UniPathway" id="UPA00574">
    <property type="reaction ID" value="UER00637"/>
</dbReference>
<comment type="pathway">
    <text evidence="5">Pyrimidine metabolism; CTP biosynthesis via salvage pathway; CTP from cytidine: step 1/3.</text>
</comment>
<dbReference type="OrthoDB" id="9777642at2"/>
<dbReference type="NCBIfam" id="TIGR00235">
    <property type="entry name" value="udk"/>
    <property type="match status" value="1"/>
</dbReference>
<evidence type="ECO:0000256" key="1">
    <source>
        <dbReference type="ARBA" id="ARBA00004690"/>
    </source>
</evidence>
<feature type="signal peptide" evidence="6">
    <location>
        <begin position="1"/>
        <end position="18"/>
    </location>
</feature>
<dbReference type="PRINTS" id="PR00988">
    <property type="entry name" value="URIDINKINASE"/>
</dbReference>
<feature type="domain" description="Phosphoribulokinase/uridine kinase" evidence="7">
    <location>
        <begin position="23"/>
        <end position="207"/>
    </location>
</feature>
<dbReference type="eggNOG" id="COG0572">
    <property type="taxonomic scope" value="Bacteria"/>
</dbReference>
<dbReference type="GO" id="GO:0044211">
    <property type="term" value="P:CTP salvage"/>
    <property type="evidence" value="ECO:0007669"/>
    <property type="project" value="UniProtKB-UniPathway"/>
</dbReference>
<dbReference type="Pfam" id="PF00485">
    <property type="entry name" value="PRK"/>
    <property type="match status" value="1"/>
</dbReference>
<dbReference type="GO" id="GO:0005524">
    <property type="term" value="F:ATP binding"/>
    <property type="evidence" value="ECO:0007669"/>
    <property type="project" value="UniProtKB-KW"/>
</dbReference>
<dbReference type="KEGG" id="sng:SNE_A10020"/>
<comment type="pathway">
    <text evidence="1 5">Pyrimidine metabolism; UMP biosynthesis via salvage pathway; UMP from uridine: step 1/1.</text>
</comment>
<keyword evidence="3 5" id="KW-0547">Nucleotide-binding</keyword>
<protein>
    <recommendedName>
        <fullName evidence="5">Uridine kinase</fullName>
        <ecNumber evidence="5">2.7.1.48</ecNumber>
    </recommendedName>
</protein>
<evidence type="ECO:0000313" key="8">
    <source>
        <dbReference type="EMBL" id="CCB88879.1"/>
    </source>
</evidence>
<dbReference type="GO" id="GO:0044206">
    <property type="term" value="P:UMP salvage"/>
    <property type="evidence" value="ECO:0007669"/>
    <property type="project" value="UniProtKB-UniPathway"/>
</dbReference>
<evidence type="ECO:0000256" key="6">
    <source>
        <dbReference type="SAM" id="SignalP"/>
    </source>
</evidence>
<evidence type="ECO:0000256" key="2">
    <source>
        <dbReference type="ARBA" id="ARBA00022679"/>
    </source>
</evidence>
<dbReference type="GO" id="GO:0005737">
    <property type="term" value="C:cytoplasm"/>
    <property type="evidence" value="ECO:0007669"/>
    <property type="project" value="UniProtKB-SubCell"/>
</dbReference>
<dbReference type="HOGENOM" id="CLU_021278_1_2_0"/>
<dbReference type="UniPathway" id="UPA00579">
    <property type="reaction ID" value="UER00640"/>
</dbReference>
<dbReference type="EMBL" id="FR872582">
    <property type="protein sequence ID" value="CCB88879.1"/>
    <property type="molecule type" value="Genomic_DNA"/>
</dbReference>
<comment type="subcellular location">
    <subcellularLocation>
        <location evidence="5">Cytoplasm</location>
    </subcellularLocation>
</comment>
<dbReference type="RefSeq" id="WP_013943346.1">
    <property type="nucleotide sequence ID" value="NC_015713.1"/>
</dbReference>
<dbReference type="InterPro" id="IPR027417">
    <property type="entry name" value="P-loop_NTPase"/>
</dbReference>
<sequence length="235" mass="26810">MKRLLSCFFLLFLCQSFASETLVVGIAGASGAGKTTLARKLVQSLGQYATLICQDSYYQDLSHLPHEERARTNFDHPSSIDFELMRAHILALKEGKNITQPIYDFTAHSRTSKTTQVEAKKILVVEGCLLLAIPEIRELLDIKLFVDTDLDICLMRRIQRDQKERGRTFQDIQNQYFVTVRPMFFKFIAPSKVFADMIIPAHHENEVVLNFIASKLHPEVTPELTLLMPSKELIP</sequence>
<keyword evidence="5" id="KW-0067">ATP-binding</keyword>
<dbReference type="PANTHER" id="PTHR10285">
    <property type="entry name" value="URIDINE KINASE"/>
    <property type="match status" value="1"/>
</dbReference>
<name>F8L7X7_SIMNZ</name>
<comment type="catalytic activity">
    <reaction evidence="5">
        <text>uridine + ATP = UMP + ADP + H(+)</text>
        <dbReference type="Rhea" id="RHEA:16825"/>
        <dbReference type="ChEBI" id="CHEBI:15378"/>
        <dbReference type="ChEBI" id="CHEBI:16704"/>
        <dbReference type="ChEBI" id="CHEBI:30616"/>
        <dbReference type="ChEBI" id="CHEBI:57865"/>
        <dbReference type="ChEBI" id="CHEBI:456216"/>
        <dbReference type="EC" id="2.7.1.48"/>
    </reaction>
</comment>
<dbReference type="NCBIfam" id="NF004018">
    <property type="entry name" value="PRK05480.1"/>
    <property type="match status" value="1"/>
</dbReference>
<dbReference type="InterPro" id="IPR006083">
    <property type="entry name" value="PRK/URK"/>
</dbReference>
<dbReference type="SUPFAM" id="SSF52540">
    <property type="entry name" value="P-loop containing nucleoside triphosphate hydrolases"/>
    <property type="match status" value="1"/>
</dbReference>
<comment type="catalytic activity">
    <reaction evidence="5">
        <text>cytidine + ATP = CMP + ADP + H(+)</text>
        <dbReference type="Rhea" id="RHEA:24674"/>
        <dbReference type="ChEBI" id="CHEBI:15378"/>
        <dbReference type="ChEBI" id="CHEBI:17562"/>
        <dbReference type="ChEBI" id="CHEBI:30616"/>
        <dbReference type="ChEBI" id="CHEBI:60377"/>
        <dbReference type="ChEBI" id="CHEBI:456216"/>
        <dbReference type="EC" id="2.7.1.48"/>
    </reaction>
</comment>
<dbReference type="Proteomes" id="UP000000496">
    <property type="component" value="Chromosome gsn.131"/>
</dbReference>
<dbReference type="Gene3D" id="3.40.50.300">
    <property type="entry name" value="P-loop containing nucleotide triphosphate hydrolases"/>
    <property type="match status" value="1"/>
</dbReference>
<proteinExistence type="inferred from homology"/>
<evidence type="ECO:0000313" key="9">
    <source>
        <dbReference type="Proteomes" id="UP000000496"/>
    </source>
</evidence>
<feature type="chain" id="PRO_5003374165" description="Uridine kinase" evidence="6">
    <location>
        <begin position="19"/>
        <end position="235"/>
    </location>
</feature>
<comment type="similarity">
    <text evidence="5">Belongs to the uridine kinase family.</text>
</comment>
<dbReference type="GO" id="GO:0043771">
    <property type="term" value="F:cytidine kinase activity"/>
    <property type="evidence" value="ECO:0007669"/>
    <property type="project" value="RHEA"/>
</dbReference>
<evidence type="ECO:0000256" key="4">
    <source>
        <dbReference type="ARBA" id="ARBA00022777"/>
    </source>
</evidence>
<keyword evidence="9" id="KW-1185">Reference proteome</keyword>
<dbReference type="AlphaFoldDB" id="F8L7X7"/>
<evidence type="ECO:0000256" key="3">
    <source>
        <dbReference type="ARBA" id="ARBA00022741"/>
    </source>
</evidence>
<accession>F8L7X7</accession>
<organism evidence="8 9">
    <name type="scientific">Simkania negevensis (strain ATCC VR-1471 / DSM 27360 / Z)</name>
    <dbReference type="NCBI Taxonomy" id="331113"/>
    <lineage>
        <taxon>Bacteria</taxon>
        <taxon>Pseudomonadati</taxon>
        <taxon>Chlamydiota</taxon>
        <taxon>Chlamydiia</taxon>
        <taxon>Parachlamydiales</taxon>
        <taxon>Simkaniaceae</taxon>
        <taxon>Simkania</taxon>
    </lineage>
</organism>
<keyword evidence="6" id="KW-0732">Signal</keyword>
<dbReference type="EC" id="2.7.1.48" evidence="5"/>
<keyword evidence="5" id="KW-0963">Cytoplasm</keyword>
<dbReference type="STRING" id="331113.SNE_A10020"/>
<evidence type="ECO:0000256" key="5">
    <source>
        <dbReference type="RuleBase" id="RU003825"/>
    </source>
</evidence>
<reference evidence="8 9" key="1">
    <citation type="journal article" date="2011" name="Mol. Biol. Evol.">
        <title>Unity in variety--the pan-genome of the Chlamydiae.</title>
        <authorList>
            <person name="Collingro A."/>
            <person name="Tischler P."/>
            <person name="Weinmaier T."/>
            <person name="Penz T."/>
            <person name="Heinz E."/>
            <person name="Brunham R.C."/>
            <person name="Read T.D."/>
            <person name="Bavoil P.M."/>
            <person name="Sachse K."/>
            <person name="Kahane S."/>
            <person name="Friedman M.G."/>
            <person name="Rattei T."/>
            <person name="Myers G.S."/>
            <person name="Horn M."/>
        </authorList>
    </citation>
    <scope>NUCLEOTIDE SEQUENCE [LARGE SCALE GENOMIC DNA]</scope>
    <source>
        <strain evidence="9">ATCC VR-1471 / Z</strain>
    </source>
</reference>
<dbReference type="GO" id="GO:0004849">
    <property type="term" value="F:uridine kinase activity"/>
    <property type="evidence" value="ECO:0007669"/>
    <property type="project" value="UniProtKB-EC"/>
</dbReference>
<dbReference type="CDD" id="cd02023">
    <property type="entry name" value="UMPK"/>
    <property type="match status" value="1"/>
</dbReference>
<keyword evidence="4 5" id="KW-0418">Kinase</keyword>
<evidence type="ECO:0000259" key="7">
    <source>
        <dbReference type="Pfam" id="PF00485"/>
    </source>
</evidence>